<dbReference type="AlphaFoldDB" id="A0A4P6JLS3"/>
<dbReference type="Proteomes" id="UP000290365">
    <property type="component" value="Chromosome"/>
</dbReference>
<evidence type="ECO:0000313" key="2">
    <source>
        <dbReference type="Proteomes" id="UP000290365"/>
    </source>
</evidence>
<sequence>MSGFLNNDGSGLVGGLLPSQQGQALQLDASGNLKVTGGGAPGSDNLPSGQVMGAGVLLWNGTGWNRMRDAPSAGDGINVGIGSASSYLWNGTNHDRQQGKFGVADVSNGGRATIAIAAGMATDTVVKAAAGRLCRVLVTAAGTALLIIYDNASGHTGTIIGILPANPAVGAVFDFQLPAINGITVAGNASNPGITVSYY</sequence>
<protein>
    <submittedName>
        <fullName evidence="1">Uncharacterized protein</fullName>
    </submittedName>
</protein>
<dbReference type="KEGG" id="kbs:EPA93_09215"/>
<organism evidence="1 2">
    <name type="scientific">Ktedonosporobacter rubrisoli</name>
    <dbReference type="NCBI Taxonomy" id="2509675"/>
    <lineage>
        <taxon>Bacteria</taxon>
        <taxon>Bacillati</taxon>
        <taxon>Chloroflexota</taxon>
        <taxon>Ktedonobacteria</taxon>
        <taxon>Ktedonobacterales</taxon>
        <taxon>Ktedonosporobacteraceae</taxon>
        <taxon>Ktedonosporobacter</taxon>
    </lineage>
</organism>
<reference evidence="1 2" key="1">
    <citation type="submission" date="2019-01" db="EMBL/GenBank/DDBJ databases">
        <title>Ktedonosporobacter rubrisoli SCAWS-G2.</title>
        <authorList>
            <person name="Huang Y."/>
            <person name="Yan B."/>
        </authorList>
    </citation>
    <scope>NUCLEOTIDE SEQUENCE [LARGE SCALE GENOMIC DNA]</scope>
    <source>
        <strain evidence="1 2">SCAWS-G2</strain>
    </source>
</reference>
<dbReference type="EMBL" id="CP035758">
    <property type="protein sequence ID" value="QBD76178.1"/>
    <property type="molecule type" value="Genomic_DNA"/>
</dbReference>
<name>A0A4P6JLS3_KTERU</name>
<proteinExistence type="predicted"/>
<evidence type="ECO:0000313" key="1">
    <source>
        <dbReference type="EMBL" id="QBD76178.1"/>
    </source>
</evidence>
<keyword evidence="2" id="KW-1185">Reference proteome</keyword>
<accession>A0A4P6JLS3</accession>
<dbReference type="RefSeq" id="WP_129886773.1">
    <property type="nucleotide sequence ID" value="NZ_CP035758.1"/>
</dbReference>
<dbReference type="OrthoDB" id="148785at2"/>
<gene>
    <name evidence="1" type="ORF">EPA93_09215</name>
</gene>